<dbReference type="RefSeq" id="WP_091942805.1">
    <property type="nucleotide sequence ID" value="NZ_FOEE01000005.1"/>
</dbReference>
<dbReference type="STRING" id="673521.SAMN05660991_02111"/>
<evidence type="ECO:0000259" key="2">
    <source>
        <dbReference type="Pfam" id="PF00561"/>
    </source>
</evidence>
<gene>
    <name evidence="3" type="ORF">SAMN05660991_02111</name>
</gene>
<dbReference type="OrthoDB" id="3210164at2"/>
<dbReference type="EMBL" id="FOEE01000005">
    <property type="protein sequence ID" value="SEO86685.1"/>
    <property type="molecule type" value="Genomic_DNA"/>
</dbReference>
<feature type="region of interest" description="Disordered" evidence="1">
    <location>
        <begin position="60"/>
        <end position="80"/>
    </location>
</feature>
<evidence type="ECO:0000256" key="1">
    <source>
        <dbReference type="SAM" id="MobiDB-lite"/>
    </source>
</evidence>
<sequence length="298" mass="30936">MTAVQTHTLDVPGAVLTYDVRPGDGSSSEPPLLLFGSPMAASGFGTLAGRFPDRTVVTYDPRGAERSRRTDGAPVTSPEEHADDLARVIGAAGGGPVDMMATSGGAVNALVLVSRRPELVRTLVAHEPPSLPLLPDRAEAEAAWRHVAETYRRAGFGAGMAEFIRLVMHAGPIPADFAEHPADPAMFGLPTEDDGSRDDVLLGQNMSTNPVYELDLDALRRASTRIVPAVGAGSAGQLAHRGGEGLADALGTPAVVFPGDHGSFLDTGHGEPADAEAFAARLREILGVGMLRETPVGG</sequence>
<dbReference type="InterPro" id="IPR029058">
    <property type="entry name" value="AB_hydrolase_fold"/>
</dbReference>
<name>A0A1H8T782_9ACTN</name>
<feature type="domain" description="AB hydrolase-1" evidence="2">
    <location>
        <begin position="53"/>
        <end position="153"/>
    </location>
</feature>
<dbReference type="InterPro" id="IPR000073">
    <property type="entry name" value="AB_hydrolase_1"/>
</dbReference>
<reference evidence="4" key="1">
    <citation type="submission" date="2016-10" db="EMBL/GenBank/DDBJ databases">
        <authorList>
            <person name="Varghese N."/>
            <person name="Submissions S."/>
        </authorList>
    </citation>
    <scope>NUCLEOTIDE SEQUENCE [LARGE SCALE GENOMIC DNA]</scope>
    <source>
        <strain evidence="4">DSM 45413</strain>
    </source>
</reference>
<evidence type="ECO:0000313" key="4">
    <source>
        <dbReference type="Proteomes" id="UP000198960"/>
    </source>
</evidence>
<organism evidence="3 4">
    <name type="scientific">Trujillonella endophytica</name>
    <dbReference type="NCBI Taxonomy" id="673521"/>
    <lineage>
        <taxon>Bacteria</taxon>
        <taxon>Bacillati</taxon>
        <taxon>Actinomycetota</taxon>
        <taxon>Actinomycetes</taxon>
        <taxon>Geodermatophilales</taxon>
        <taxon>Geodermatophilaceae</taxon>
        <taxon>Trujillonella</taxon>
    </lineage>
</organism>
<dbReference type="SUPFAM" id="SSF53474">
    <property type="entry name" value="alpha/beta-Hydrolases"/>
    <property type="match status" value="1"/>
</dbReference>
<dbReference type="Proteomes" id="UP000198960">
    <property type="component" value="Unassembled WGS sequence"/>
</dbReference>
<accession>A0A1H8T782</accession>
<proteinExistence type="predicted"/>
<keyword evidence="4" id="KW-1185">Reference proteome</keyword>
<evidence type="ECO:0000313" key="3">
    <source>
        <dbReference type="EMBL" id="SEO86685.1"/>
    </source>
</evidence>
<protein>
    <recommendedName>
        <fullName evidence="2">AB hydrolase-1 domain-containing protein</fullName>
    </recommendedName>
</protein>
<dbReference type="AlphaFoldDB" id="A0A1H8T782"/>
<dbReference type="Pfam" id="PF00561">
    <property type="entry name" value="Abhydrolase_1"/>
    <property type="match status" value="1"/>
</dbReference>
<feature type="compositionally biased region" description="Basic and acidic residues" evidence="1">
    <location>
        <begin position="62"/>
        <end position="71"/>
    </location>
</feature>
<dbReference type="GO" id="GO:0003824">
    <property type="term" value="F:catalytic activity"/>
    <property type="evidence" value="ECO:0007669"/>
    <property type="project" value="UniProtKB-ARBA"/>
</dbReference>
<dbReference type="Gene3D" id="3.40.50.1820">
    <property type="entry name" value="alpha/beta hydrolase"/>
    <property type="match status" value="1"/>
</dbReference>